<reference evidence="1" key="1">
    <citation type="journal article" date="2014" name="Int. J. Syst. Evol. Microbiol.">
        <title>Complete genome sequence of Corynebacterium casei LMG S-19264T (=DSM 44701T), isolated from a smear-ripened cheese.</title>
        <authorList>
            <consortium name="US DOE Joint Genome Institute (JGI-PGF)"/>
            <person name="Walter F."/>
            <person name="Albersmeier A."/>
            <person name="Kalinowski J."/>
            <person name="Ruckert C."/>
        </authorList>
    </citation>
    <scope>NUCLEOTIDE SEQUENCE</scope>
    <source>
        <strain evidence="1">NBRC 110023</strain>
    </source>
</reference>
<dbReference type="EMBL" id="BSOT01000005">
    <property type="protein sequence ID" value="GLR69814.1"/>
    <property type="molecule type" value="Genomic_DNA"/>
</dbReference>
<reference evidence="1" key="2">
    <citation type="submission" date="2023-01" db="EMBL/GenBank/DDBJ databases">
        <title>Draft genome sequence of Agaribacter marinus strain NBRC 110023.</title>
        <authorList>
            <person name="Sun Q."/>
            <person name="Mori K."/>
        </authorList>
    </citation>
    <scope>NUCLEOTIDE SEQUENCE</scope>
    <source>
        <strain evidence="1">NBRC 110023</strain>
    </source>
</reference>
<keyword evidence="2" id="KW-1185">Reference proteome</keyword>
<evidence type="ECO:0000313" key="1">
    <source>
        <dbReference type="EMBL" id="GLR69814.1"/>
    </source>
</evidence>
<evidence type="ECO:0000313" key="2">
    <source>
        <dbReference type="Proteomes" id="UP001156601"/>
    </source>
</evidence>
<dbReference type="AlphaFoldDB" id="A0AA37WIU2"/>
<comment type="caution">
    <text evidence="1">The sequence shown here is derived from an EMBL/GenBank/DDBJ whole genome shotgun (WGS) entry which is preliminary data.</text>
</comment>
<organism evidence="1 2">
    <name type="scientific">Agaribacter marinus</name>
    <dbReference type="NCBI Taxonomy" id="1431249"/>
    <lineage>
        <taxon>Bacteria</taxon>
        <taxon>Pseudomonadati</taxon>
        <taxon>Pseudomonadota</taxon>
        <taxon>Gammaproteobacteria</taxon>
        <taxon>Alteromonadales</taxon>
        <taxon>Alteromonadaceae</taxon>
        <taxon>Agaribacter</taxon>
    </lineage>
</organism>
<name>A0AA37WIU2_9ALTE</name>
<sequence length="179" mass="20110">MVKNKLAFAVWAESTSGSLIESLYVSPSLAYSDSPEWHGQQTARHLVLPVWRNKYTLISGIDSDGKVDQFTGATKNHQFSLENYLKENTHEDYVIYAEINIPADTNEAWPDDLLGQPSILYSAYISHDPTKRQHAILELTGHGGSTTNDGSIQYRFDKSIDADKWVDLILVSSYPCTKQ</sequence>
<dbReference type="Proteomes" id="UP001156601">
    <property type="component" value="Unassembled WGS sequence"/>
</dbReference>
<gene>
    <name evidence="1" type="ORF">GCM10007852_07220</name>
</gene>
<accession>A0AA37WIU2</accession>
<protein>
    <submittedName>
        <fullName evidence="1">Uncharacterized protein</fullName>
    </submittedName>
</protein>
<proteinExistence type="predicted"/>